<accession>A0A7K4X131</accession>
<organism evidence="1 2">
    <name type="scientific">Tachuris rubrigastra</name>
    <dbReference type="NCBI Taxonomy" id="495162"/>
    <lineage>
        <taxon>Eukaryota</taxon>
        <taxon>Metazoa</taxon>
        <taxon>Chordata</taxon>
        <taxon>Craniata</taxon>
        <taxon>Vertebrata</taxon>
        <taxon>Euteleostomi</taxon>
        <taxon>Archelosauria</taxon>
        <taxon>Archosauria</taxon>
        <taxon>Dinosauria</taxon>
        <taxon>Saurischia</taxon>
        <taxon>Theropoda</taxon>
        <taxon>Coelurosauria</taxon>
        <taxon>Aves</taxon>
        <taxon>Neognathae</taxon>
        <taxon>Neoaves</taxon>
        <taxon>Telluraves</taxon>
        <taxon>Australaves</taxon>
        <taxon>Passeriformes</taxon>
        <taxon>Tyrannidae</taxon>
        <taxon>Tachuris</taxon>
    </lineage>
</organism>
<sequence length="88" mass="10193">IENWKLHKCKGTKINPFSGISEISKFWENIDHISKKFWRAPDGLFWICGRRAYTLLPGKWTGCCTLGLIQLSFFLLPLEKKNELGIPL</sequence>
<reference evidence="1 2" key="1">
    <citation type="submission" date="2019-09" db="EMBL/GenBank/DDBJ databases">
        <title>Bird 10,000 Genomes (B10K) Project - Family phase.</title>
        <authorList>
            <person name="Zhang G."/>
        </authorList>
    </citation>
    <scope>NUCLEOTIDE SEQUENCE [LARGE SCALE GENOMIC DNA]</scope>
    <source>
        <strain evidence="1">B10K-CU-031-13</strain>
        <tissue evidence="1">Muscle</tissue>
    </source>
</reference>
<dbReference type="EMBL" id="VZRD01001855">
    <property type="protein sequence ID" value="NWR40672.1"/>
    <property type="molecule type" value="Genomic_DNA"/>
</dbReference>
<comment type="caution">
    <text evidence="1">The sequence shown here is derived from an EMBL/GenBank/DDBJ whole genome shotgun (WGS) entry which is preliminary data.</text>
</comment>
<feature type="non-terminal residue" evidence="1">
    <location>
        <position position="88"/>
    </location>
</feature>
<evidence type="ECO:0000313" key="1">
    <source>
        <dbReference type="EMBL" id="NWR40672.1"/>
    </source>
</evidence>
<name>A0A7K4X131_9TYRA</name>
<evidence type="ECO:0000313" key="2">
    <source>
        <dbReference type="Proteomes" id="UP000540952"/>
    </source>
</evidence>
<dbReference type="AlphaFoldDB" id="A0A7K4X131"/>
<keyword evidence="2" id="KW-1185">Reference proteome</keyword>
<proteinExistence type="predicted"/>
<dbReference type="Proteomes" id="UP000540952">
    <property type="component" value="Unassembled WGS sequence"/>
</dbReference>
<protein>
    <submittedName>
        <fullName evidence="1">ENR1 protein</fullName>
    </submittedName>
</protein>
<feature type="non-terminal residue" evidence="1">
    <location>
        <position position="1"/>
    </location>
</feature>
<gene>
    <name evidence="1" type="primary">Erv31_4</name>
    <name evidence="1" type="ORF">TACRUB_R16037</name>
</gene>